<reference evidence="2 3" key="1">
    <citation type="submission" date="2019-02" db="EMBL/GenBank/DDBJ databases">
        <title>Bacterial novel species isolated from soil.</title>
        <authorList>
            <person name="Jung H.-Y."/>
        </authorList>
    </citation>
    <scope>NUCLEOTIDE SEQUENCE [LARGE SCALE GENOMIC DNA]</scope>
    <source>
        <strain evidence="2 3">1-3-3-3</strain>
    </source>
</reference>
<feature type="transmembrane region" description="Helical" evidence="1">
    <location>
        <begin position="21"/>
        <end position="40"/>
    </location>
</feature>
<accession>A0A4Q5LBG6</accession>
<gene>
    <name evidence="2" type="ORF">EWM57_09980</name>
</gene>
<dbReference type="EMBL" id="SEWE01000017">
    <property type="protein sequence ID" value="RYU79730.1"/>
    <property type="molecule type" value="Genomic_DNA"/>
</dbReference>
<evidence type="ECO:0000313" key="3">
    <source>
        <dbReference type="Proteomes" id="UP000294155"/>
    </source>
</evidence>
<keyword evidence="1" id="KW-0812">Transmembrane</keyword>
<sequence length="133" mass="14169">MSLTPLNESGRWPNAGRSLSVLVAVAAVLWLWVQLPAWYAAGHAADETGQRLTHLVYNEWTALALVAAANLIVARGTTAPMWRLGQCIELRGMKGAFVFILGLLFHLLVGGFGVVVLGLTLFDAPAAAPFASN</sequence>
<evidence type="ECO:0000256" key="1">
    <source>
        <dbReference type="SAM" id="Phobius"/>
    </source>
</evidence>
<keyword evidence="1" id="KW-1133">Transmembrane helix</keyword>
<dbReference type="RefSeq" id="WP_129921001.1">
    <property type="nucleotide sequence ID" value="NZ_SEWE01000017.1"/>
</dbReference>
<feature type="transmembrane region" description="Helical" evidence="1">
    <location>
        <begin position="60"/>
        <end position="84"/>
    </location>
</feature>
<protein>
    <submittedName>
        <fullName evidence="2">Uncharacterized protein</fullName>
    </submittedName>
</protein>
<name>A0A4Q5LBG6_9BACT</name>
<keyword evidence="1" id="KW-0472">Membrane</keyword>
<dbReference type="Proteomes" id="UP000294155">
    <property type="component" value="Unassembled WGS sequence"/>
</dbReference>
<evidence type="ECO:0000313" key="2">
    <source>
        <dbReference type="EMBL" id="RYU79730.1"/>
    </source>
</evidence>
<organism evidence="2 3">
    <name type="scientific">Hymenobacter persicinus</name>
    <dbReference type="NCBI Taxonomy" id="2025506"/>
    <lineage>
        <taxon>Bacteria</taxon>
        <taxon>Pseudomonadati</taxon>
        <taxon>Bacteroidota</taxon>
        <taxon>Cytophagia</taxon>
        <taxon>Cytophagales</taxon>
        <taxon>Hymenobacteraceae</taxon>
        <taxon>Hymenobacter</taxon>
    </lineage>
</organism>
<dbReference type="AlphaFoldDB" id="A0A4Q5LBG6"/>
<keyword evidence="3" id="KW-1185">Reference proteome</keyword>
<proteinExistence type="predicted"/>
<feature type="transmembrane region" description="Helical" evidence="1">
    <location>
        <begin position="96"/>
        <end position="122"/>
    </location>
</feature>
<comment type="caution">
    <text evidence="2">The sequence shown here is derived from an EMBL/GenBank/DDBJ whole genome shotgun (WGS) entry which is preliminary data.</text>
</comment>